<dbReference type="KEGG" id="sphh:SDAV_00583"/>
<reference evidence="2" key="1">
    <citation type="submission" date="2018-07" db="EMBL/GenBank/DDBJ databases">
        <title>Complete Genome Sequence of Spiroplasma phoeniceum.</title>
        <authorList>
            <person name="Davis R.E."/>
            <person name="Shao J.Y."/>
            <person name="Zhao Y."/>
            <person name="Silver A."/>
            <person name="Stump z."/>
            <person name="Gasparich G."/>
        </authorList>
    </citation>
    <scope>NUCLEOTIDE SEQUENCE [LARGE SCALE GENOMIC DNA]</scope>
    <source>
        <strain evidence="2">P40</strain>
    </source>
</reference>
<dbReference type="AlphaFoldDB" id="A0A345DMY6"/>
<evidence type="ECO:0000313" key="1">
    <source>
        <dbReference type="EMBL" id="AXF95574.1"/>
    </source>
</evidence>
<protein>
    <submittedName>
        <fullName evidence="1">Uncharacterized protein</fullName>
    </submittedName>
</protein>
<evidence type="ECO:0000313" key="2">
    <source>
        <dbReference type="Proteomes" id="UP000253689"/>
    </source>
</evidence>
<dbReference type="Proteomes" id="UP000253689">
    <property type="component" value="Chromosome"/>
</dbReference>
<sequence length="187" mass="21853">MKKILSLLTATSFVTMMPELVAISSYEKEDKLSTSNFENEFFQYFQAVIENFESNNVELSTLKTYTRVKAYSYLDDDNQKVPFVTDTIEAERDFVNLMNKFVKAYGLKTLNNIVKKNSVVDAPKYENYFMYSDLWPEWLFTLNKKLNVIRTQMCGMGCTYNHFVKTNNDILYSHAIAFDMLDFVNTV</sequence>
<accession>A0A345DMY6</accession>
<organism evidence="1 2">
    <name type="scientific">Spiroplasma phoeniceum P40</name>
    <dbReference type="NCBI Taxonomy" id="1276259"/>
    <lineage>
        <taxon>Bacteria</taxon>
        <taxon>Bacillati</taxon>
        <taxon>Mycoplasmatota</taxon>
        <taxon>Mollicutes</taxon>
        <taxon>Entomoplasmatales</taxon>
        <taxon>Spiroplasmataceae</taxon>
        <taxon>Spiroplasma</taxon>
    </lineage>
</organism>
<keyword evidence="2" id="KW-1185">Reference proteome</keyword>
<dbReference type="RefSeq" id="WP_114564466.1">
    <property type="nucleotide sequence ID" value="NZ_CP031088.1"/>
</dbReference>
<dbReference type="EMBL" id="CP031088">
    <property type="protein sequence ID" value="AXF95574.1"/>
    <property type="molecule type" value="Genomic_DNA"/>
</dbReference>
<gene>
    <name evidence="1" type="ORF">SDAV_00583</name>
</gene>
<proteinExistence type="predicted"/>
<name>A0A345DMY6_9MOLU</name>